<reference evidence="3" key="1">
    <citation type="journal article" date="2019" name="Int. J. Syst. Evol. Microbiol.">
        <title>The Global Catalogue of Microorganisms (GCM) 10K type strain sequencing project: providing services to taxonomists for standard genome sequencing and annotation.</title>
        <authorList>
            <consortium name="The Broad Institute Genomics Platform"/>
            <consortium name="The Broad Institute Genome Sequencing Center for Infectious Disease"/>
            <person name="Wu L."/>
            <person name="Ma J."/>
        </authorList>
    </citation>
    <scope>NUCLEOTIDE SEQUENCE [LARGE SCALE GENOMIC DNA]</scope>
    <source>
        <strain evidence="3">NCAIM B.02333</strain>
    </source>
</reference>
<name>A0ABV7WBU4_9MICO</name>
<dbReference type="RefSeq" id="WP_340290409.1">
    <property type="nucleotide sequence ID" value="NZ_JBBEOI010000018.1"/>
</dbReference>
<evidence type="ECO:0000256" key="1">
    <source>
        <dbReference type="SAM" id="Phobius"/>
    </source>
</evidence>
<keyword evidence="1" id="KW-0812">Transmembrane</keyword>
<evidence type="ECO:0000313" key="2">
    <source>
        <dbReference type="EMBL" id="MFC3686950.1"/>
    </source>
</evidence>
<keyword evidence="1" id="KW-0472">Membrane</keyword>
<feature type="transmembrane region" description="Helical" evidence="1">
    <location>
        <begin position="113"/>
        <end position="136"/>
    </location>
</feature>
<keyword evidence="3" id="KW-1185">Reference proteome</keyword>
<evidence type="ECO:0008006" key="4">
    <source>
        <dbReference type="Google" id="ProtNLM"/>
    </source>
</evidence>
<evidence type="ECO:0000313" key="3">
    <source>
        <dbReference type="Proteomes" id="UP001595685"/>
    </source>
</evidence>
<dbReference type="EMBL" id="JBHRWW010000001">
    <property type="protein sequence ID" value="MFC3686950.1"/>
    <property type="molecule type" value="Genomic_DNA"/>
</dbReference>
<protein>
    <recommendedName>
        <fullName evidence="4">DUF3592 domain-containing protein</fullName>
    </recommendedName>
</protein>
<dbReference type="Proteomes" id="UP001595685">
    <property type="component" value="Unassembled WGS sequence"/>
</dbReference>
<keyword evidence="1" id="KW-1133">Transmembrane helix</keyword>
<gene>
    <name evidence="2" type="ORF">ACFOLH_01195</name>
</gene>
<comment type="caution">
    <text evidence="2">The sequence shown here is derived from an EMBL/GenBank/DDBJ whole genome shotgun (WGS) entry which is preliminary data.</text>
</comment>
<sequence length="157" mass="16577">MTRAVRGSAASLKTLLLALVGSAVLFAVGLDMAAQEVAVHYKGQSADVVVIGEAEGSRGVPLLEARYVDDTIWPAPVSLDVPRDQPHALGDAIRVRYATGNPSLLRAEEESPLGGLALAAALMLPVLVVVTVLLPLQLVPHRRARQGHQQRVASEPL</sequence>
<organism evidence="2 3">
    <name type="scientific">Aquipuribacter hungaricus</name>
    <dbReference type="NCBI Taxonomy" id="545624"/>
    <lineage>
        <taxon>Bacteria</taxon>
        <taxon>Bacillati</taxon>
        <taxon>Actinomycetota</taxon>
        <taxon>Actinomycetes</taxon>
        <taxon>Micrococcales</taxon>
        <taxon>Intrasporangiaceae</taxon>
        <taxon>Aquipuribacter</taxon>
    </lineage>
</organism>
<accession>A0ABV7WBU4</accession>
<proteinExistence type="predicted"/>